<dbReference type="Proteomes" id="UP000799436">
    <property type="component" value="Unassembled WGS sequence"/>
</dbReference>
<sequence>MKLPGPLDDNKLSRQIPHLINGQIPRSSRSKRRSSADEEVSTEGSDSEKSEAGSAESSSDRRSSSGSKENFLGRVQSYQKLIHAHTKSQMRSPASGTLPSYTRTMYVHTLNQLNVHKNSAISAMASADDGLTRGVAGRHVMLPYKICTALDKLGRDEVPAGPSNSPEQTSEGIAKLKESLQHRRQRSLTEPVPRDFAMTSAVKTRDFGMPAGV</sequence>
<dbReference type="AlphaFoldDB" id="A0A6G1LKY8"/>
<name>A0A6G1LKY8_9PEZI</name>
<protein>
    <submittedName>
        <fullName evidence="2">Uncharacterized protein</fullName>
    </submittedName>
</protein>
<feature type="region of interest" description="Disordered" evidence="1">
    <location>
        <begin position="157"/>
        <end position="195"/>
    </location>
</feature>
<evidence type="ECO:0000256" key="1">
    <source>
        <dbReference type="SAM" id="MobiDB-lite"/>
    </source>
</evidence>
<accession>A0A6G1LKY8</accession>
<reference evidence="2" key="1">
    <citation type="journal article" date="2020" name="Stud. Mycol.">
        <title>101 Dothideomycetes genomes: a test case for predicting lifestyles and emergence of pathogens.</title>
        <authorList>
            <person name="Haridas S."/>
            <person name="Albert R."/>
            <person name="Binder M."/>
            <person name="Bloem J."/>
            <person name="Labutti K."/>
            <person name="Salamov A."/>
            <person name="Andreopoulos B."/>
            <person name="Baker S."/>
            <person name="Barry K."/>
            <person name="Bills G."/>
            <person name="Bluhm B."/>
            <person name="Cannon C."/>
            <person name="Castanera R."/>
            <person name="Culley D."/>
            <person name="Daum C."/>
            <person name="Ezra D."/>
            <person name="Gonzalez J."/>
            <person name="Henrissat B."/>
            <person name="Kuo A."/>
            <person name="Liang C."/>
            <person name="Lipzen A."/>
            <person name="Lutzoni F."/>
            <person name="Magnuson J."/>
            <person name="Mondo S."/>
            <person name="Nolan M."/>
            <person name="Ohm R."/>
            <person name="Pangilinan J."/>
            <person name="Park H.-J."/>
            <person name="Ramirez L."/>
            <person name="Alfaro M."/>
            <person name="Sun H."/>
            <person name="Tritt A."/>
            <person name="Yoshinaga Y."/>
            <person name="Zwiers L.-H."/>
            <person name="Turgeon B."/>
            <person name="Goodwin S."/>
            <person name="Spatafora J."/>
            <person name="Crous P."/>
            <person name="Grigoriev I."/>
        </authorList>
    </citation>
    <scope>NUCLEOTIDE SEQUENCE</scope>
    <source>
        <strain evidence="2">CBS 116005</strain>
    </source>
</reference>
<proteinExistence type="predicted"/>
<evidence type="ECO:0000313" key="2">
    <source>
        <dbReference type="EMBL" id="KAF2772834.1"/>
    </source>
</evidence>
<dbReference type="OrthoDB" id="3640690at2759"/>
<organism evidence="2 3">
    <name type="scientific">Teratosphaeria nubilosa</name>
    <dbReference type="NCBI Taxonomy" id="161662"/>
    <lineage>
        <taxon>Eukaryota</taxon>
        <taxon>Fungi</taxon>
        <taxon>Dikarya</taxon>
        <taxon>Ascomycota</taxon>
        <taxon>Pezizomycotina</taxon>
        <taxon>Dothideomycetes</taxon>
        <taxon>Dothideomycetidae</taxon>
        <taxon>Mycosphaerellales</taxon>
        <taxon>Teratosphaeriaceae</taxon>
        <taxon>Teratosphaeria</taxon>
    </lineage>
</organism>
<gene>
    <name evidence="2" type="ORF">EJ03DRAFT_348359</name>
</gene>
<keyword evidence="3" id="KW-1185">Reference proteome</keyword>
<feature type="region of interest" description="Disordered" evidence="1">
    <location>
        <begin position="1"/>
        <end position="70"/>
    </location>
</feature>
<evidence type="ECO:0000313" key="3">
    <source>
        <dbReference type="Proteomes" id="UP000799436"/>
    </source>
</evidence>
<dbReference type="EMBL" id="ML995813">
    <property type="protein sequence ID" value="KAF2772834.1"/>
    <property type="molecule type" value="Genomic_DNA"/>
</dbReference>
<feature type="compositionally biased region" description="Polar residues" evidence="1">
    <location>
        <begin position="162"/>
        <end position="171"/>
    </location>
</feature>